<evidence type="ECO:0000313" key="2">
    <source>
        <dbReference type="EMBL" id="CAF1262405.1"/>
    </source>
</evidence>
<sequence length="83" mass="10044">MATRAKVDETDFNSKEFEKSYRLLSESQKQWDLRKKFLERYWNQYDEDRLLCLAQCYVNMRCLGCKYSKSLDSLVEELAKDIE</sequence>
<proteinExistence type="predicted"/>
<dbReference type="PANTHER" id="PTHR48430:SF1">
    <property type="entry name" value="PARTNER OF XRN-2 PROTEIN 1"/>
    <property type="match status" value="1"/>
</dbReference>
<feature type="domain" description="XRN2-binding (XTBD)" evidence="1">
    <location>
        <begin position="18"/>
        <end position="83"/>
    </location>
</feature>
<reference evidence="2" key="1">
    <citation type="submission" date="2021-02" db="EMBL/GenBank/DDBJ databases">
        <authorList>
            <person name="Nowell W R."/>
        </authorList>
    </citation>
    <scope>NUCLEOTIDE SEQUENCE</scope>
</reference>
<protein>
    <recommendedName>
        <fullName evidence="1">XRN2-binding (XTBD) domain-containing protein</fullName>
    </recommendedName>
</protein>
<dbReference type="Pfam" id="PF11952">
    <property type="entry name" value="XTBD"/>
    <property type="match status" value="1"/>
</dbReference>
<evidence type="ECO:0000259" key="1">
    <source>
        <dbReference type="PROSITE" id="PS51827"/>
    </source>
</evidence>
<dbReference type="PROSITE" id="PS51827">
    <property type="entry name" value="XTBD"/>
    <property type="match status" value="1"/>
</dbReference>
<comment type="caution">
    <text evidence="2">The sequence shown here is derived from an EMBL/GenBank/DDBJ whole genome shotgun (WGS) entry which is preliminary data.</text>
</comment>
<dbReference type="AlphaFoldDB" id="A0A815AY62"/>
<accession>A0A815AY62</accession>
<dbReference type="OrthoDB" id="2359216at2759"/>
<dbReference type="Proteomes" id="UP000663852">
    <property type="component" value="Unassembled WGS sequence"/>
</dbReference>
<organism evidence="2 3">
    <name type="scientific">Adineta ricciae</name>
    <name type="common">Rotifer</name>
    <dbReference type="NCBI Taxonomy" id="249248"/>
    <lineage>
        <taxon>Eukaryota</taxon>
        <taxon>Metazoa</taxon>
        <taxon>Spiralia</taxon>
        <taxon>Gnathifera</taxon>
        <taxon>Rotifera</taxon>
        <taxon>Eurotatoria</taxon>
        <taxon>Bdelloidea</taxon>
        <taxon>Adinetida</taxon>
        <taxon>Adinetidae</taxon>
        <taxon>Adineta</taxon>
    </lineage>
</organism>
<dbReference type="PANTHER" id="PTHR48430">
    <property type="entry name" value="PARTNER OF XRN-2 PROTEIN 1"/>
    <property type="match status" value="1"/>
</dbReference>
<gene>
    <name evidence="2" type="ORF">EDS130_LOCUS28584</name>
</gene>
<dbReference type="EMBL" id="CAJNOJ010000187">
    <property type="protein sequence ID" value="CAF1262405.1"/>
    <property type="molecule type" value="Genomic_DNA"/>
</dbReference>
<dbReference type="InterPro" id="IPR021859">
    <property type="entry name" value="XTBD"/>
</dbReference>
<name>A0A815AY62_ADIRI</name>
<evidence type="ECO:0000313" key="3">
    <source>
        <dbReference type="Proteomes" id="UP000663852"/>
    </source>
</evidence>